<evidence type="ECO:0000313" key="9">
    <source>
        <dbReference type="EMBL" id="KAJ4966379.1"/>
    </source>
</evidence>
<keyword evidence="3 8" id="KW-0812">Transmembrane</keyword>
<dbReference type="Proteomes" id="UP001141806">
    <property type="component" value="Unassembled WGS sequence"/>
</dbReference>
<evidence type="ECO:0000256" key="5">
    <source>
        <dbReference type="ARBA" id="ARBA00023054"/>
    </source>
</evidence>
<comment type="caution">
    <text evidence="9">The sequence shown here is derived from an EMBL/GenBank/DDBJ whole genome shotgun (WGS) entry which is preliminary data.</text>
</comment>
<evidence type="ECO:0008006" key="11">
    <source>
        <dbReference type="Google" id="ProtNLM"/>
    </source>
</evidence>
<name>A0A9Q0K9I7_9MAGN</name>
<dbReference type="GO" id="GO:0016020">
    <property type="term" value="C:membrane"/>
    <property type="evidence" value="ECO:0007669"/>
    <property type="project" value="UniProtKB-SubCell"/>
</dbReference>
<protein>
    <recommendedName>
        <fullName evidence="11">Protein FMP32, mitochondrial-like</fullName>
    </recommendedName>
</protein>
<dbReference type="GO" id="GO:0005739">
    <property type="term" value="C:mitochondrion"/>
    <property type="evidence" value="ECO:0007669"/>
    <property type="project" value="UniProtKB-SubCell"/>
</dbReference>
<reference evidence="9" key="1">
    <citation type="journal article" date="2023" name="Plant J.">
        <title>The genome of the king protea, Protea cynaroides.</title>
        <authorList>
            <person name="Chang J."/>
            <person name="Duong T.A."/>
            <person name="Schoeman C."/>
            <person name="Ma X."/>
            <person name="Roodt D."/>
            <person name="Barker N."/>
            <person name="Li Z."/>
            <person name="Van de Peer Y."/>
            <person name="Mizrachi E."/>
        </authorList>
    </citation>
    <scope>NUCLEOTIDE SEQUENCE</scope>
    <source>
        <tissue evidence="9">Young leaves</tissue>
    </source>
</reference>
<dbReference type="FunFam" id="1.20.5.340:FF:000029">
    <property type="entry name" value="Coiled-coil domain-containing protein 90-like"/>
    <property type="match status" value="1"/>
</dbReference>
<dbReference type="PANTHER" id="PTHR14360:SF1">
    <property type="entry name" value="PROTEIN FMP32, MITOCHONDRIAL"/>
    <property type="match status" value="1"/>
</dbReference>
<dbReference type="Pfam" id="PF07798">
    <property type="entry name" value="CCDC90-like"/>
    <property type="match status" value="1"/>
</dbReference>
<evidence type="ECO:0000256" key="3">
    <source>
        <dbReference type="ARBA" id="ARBA00022692"/>
    </source>
</evidence>
<sequence>MAATAACKRGVLLGSNSGFCFSNLRKGFNASSILDPICLEPHSLGLSAFSSSSARFNGFYDRQISQLVKSNGSRAFLVDTLALVRRLEAQGVPTKQAEAITACITEVLNDSLENVAQSFVSKAEMQRTEMVQESNLSKFKSQVQSSQEHHFSLLQRETEKLRSDIEKMRSELRYEIDKVTAGQRLDLNLERGRIRDELANQNAETSNLTNKLDREIHTLRAGLEAAKYDVIKYCIGTLVSISAVGLAVLRILM</sequence>
<evidence type="ECO:0000256" key="7">
    <source>
        <dbReference type="ARBA" id="ARBA00023136"/>
    </source>
</evidence>
<keyword evidence="10" id="KW-1185">Reference proteome</keyword>
<dbReference type="InterPro" id="IPR024461">
    <property type="entry name" value="CCDC90-like"/>
</dbReference>
<organism evidence="9 10">
    <name type="scientific">Protea cynaroides</name>
    <dbReference type="NCBI Taxonomy" id="273540"/>
    <lineage>
        <taxon>Eukaryota</taxon>
        <taxon>Viridiplantae</taxon>
        <taxon>Streptophyta</taxon>
        <taxon>Embryophyta</taxon>
        <taxon>Tracheophyta</taxon>
        <taxon>Spermatophyta</taxon>
        <taxon>Magnoliopsida</taxon>
        <taxon>Proteales</taxon>
        <taxon>Proteaceae</taxon>
        <taxon>Protea</taxon>
    </lineage>
</organism>
<keyword evidence="4 8" id="KW-1133">Transmembrane helix</keyword>
<keyword evidence="5" id="KW-0175">Coiled coil</keyword>
<evidence type="ECO:0000256" key="1">
    <source>
        <dbReference type="ARBA" id="ARBA00004173"/>
    </source>
</evidence>
<gene>
    <name evidence="9" type="ORF">NE237_018228</name>
</gene>
<keyword evidence="7 8" id="KW-0472">Membrane</keyword>
<dbReference type="PANTHER" id="PTHR14360">
    <property type="entry name" value="PROTEIN FMP32, MITOCHONDRIAL"/>
    <property type="match status" value="1"/>
</dbReference>
<evidence type="ECO:0000256" key="6">
    <source>
        <dbReference type="ARBA" id="ARBA00023128"/>
    </source>
</evidence>
<keyword evidence="6" id="KW-0496">Mitochondrion</keyword>
<accession>A0A9Q0K9I7</accession>
<evidence type="ECO:0000256" key="2">
    <source>
        <dbReference type="ARBA" id="ARBA00004370"/>
    </source>
</evidence>
<feature type="transmembrane region" description="Helical" evidence="8">
    <location>
        <begin position="230"/>
        <end position="252"/>
    </location>
</feature>
<dbReference type="EMBL" id="JAMYWD010000007">
    <property type="protein sequence ID" value="KAJ4966379.1"/>
    <property type="molecule type" value="Genomic_DNA"/>
</dbReference>
<evidence type="ECO:0000313" key="10">
    <source>
        <dbReference type="Proteomes" id="UP001141806"/>
    </source>
</evidence>
<dbReference type="OrthoDB" id="889336at2759"/>
<evidence type="ECO:0000256" key="4">
    <source>
        <dbReference type="ARBA" id="ARBA00022989"/>
    </source>
</evidence>
<evidence type="ECO:0000256" key="8">
    <source>
        <dbReference type="SAM" id="Phobius"/>
    </source>
</evidence>
<comment type="subcellular location">
    <subcellularLocation>
        <location evidence="2">Membrane</location>
    </subcellularLocation>
    <subcellularLocation>
        <location evidence="1">Mitochondrion</location>
    </subcellularLocation>
</comment>
<proteinExistence type="predicted"/>
<dbReference type="Gene3D" id="1.20.5.340">
    <property type="match status" value="1"/>
</dbReference>
<dbReference type="AlphaFoldDB" id="A0A9Q0K9I7"/>